<dbReference type="EC" id="3.6.4.13" evidence="4"/>
<evidence type="ECO:0000256" key="3">
    <source>
        <dbReference type="ARBA" id="ARBA00022840"/>
    </source>
</evidence>
<dbReference type="InterPro" id="IPR027417">
    <property type="entry name" value="P-loop_NTPase"/>
</dbReference>
<comment type="caution">
    <text evidence="6">The sequence shown here is derived from an EMBL/GenBank/DDBJ whole genome shotgun (WGS) entry which is preliminary data.</text>
</comment>
<dbReference type="Proteomes" id="UP000299102">
    <property type="component" value="Unassembled WGS sequence"/>
</dbReference>
<feature type="domain" description="Helicase ATP-binding" evidence="5">
    <location>
        <begin position="14"/>
        <end position="154"/>
    </location>
</feature>
<dbReference type="GO" id="GO:0003723">
    <property type="term" value="F:RNA binding"/>
    <property type="evidence" value="ECO:0007669"/>
    <property type="project" value="UniProtKB-UniRule"/>
</dbReference>
<evidence type="ECO:0000259" key="5">
    <source>
        <dbReference type="PROSITE" id="PS51192"/>
    </source>
</evidence>
<dbReference type="AlphaFoldDB" id="A0A4C1SK64"/>
<dbReference type="InterPro" id="IPR014001">
    <property type="entry name" value="Helicase_ATP-bd"/>
</dbReference>
<dbReference type="GO" id="GO:0016787">
    <property type="term" value="F:hydrolase activity"/>
    <property type="evidence" value="ECO:0007669"/>
    <property type="project" value="UniProtKB-KW"/>
</dbReference>
<gene>
    <name evidence="6" type="ORF">EVAR_71290_1</name>
</gene>
<organism evidence="6 7">
    <name type="scientific">Eumeta variegata</name>
    <name type="common">Bagworm moth</name>
    <name type="synonym">Eumeta japonica</name>
    <dbReference type="NCBI Taxonomy" id="151549"/>
    <lineage>
        <taxon>Eukaryota</taxon>
        <taxon>Metazoa</taxon>
        <taxon>Ecdysozoa</taxon>
        <taxon>Arthropoda</taxon>
        <taxon>Hexapoda</taxon>
        <taxon>Insecta</taxon>
        <taxon>Pterygota</taxon>
        <taxon>Neoptera</taxon>
        <taxon>Endopterygota</taxon>
        <taxon>Lepidoptera</taxon>
        <taxon>Glossata</taxon>
        <taxon>Ditrysia</taxon>
        <taxon>Tineoidea</taxon>
        <taxon>Psychidae</taxon>
        <taxon>Oiketicinae</taxon>
        <taxon>Eumeta</taxon>
    </lineage>
</organism>
<name>A0A4C1SK64_EUMVA</name>
<dbReference type="Pfam" id="PF00270">
    <property type="entry name" value="DEAD"/>
    <property type="match status" value="1"/>
</dbReference>
<evidence type="ECO:0000256" key="1">
    <source>
        <dbReference type="ARBA" id="ARBA00022741"/>
    </source>
</evidence>
<keyword evidence="4" id="KW-0694">RNA-binding</keyword>
<keyword evidence="7" id="KW-1185">Reference proteome</keyword>
<reference evidence="6 7" key="1">
    <citation type="journal article" date="2019" name="Commun. Biol.">
        <title>The bagworm genome reveals a unique fibroin gene that provides high tensile strength.</title>
        <authorList>
            <person name="Kono N."/>
            <person name="Nakamura H."/>
            <person name="Ohtoshi R."/>
            <person name="Tomita M."/>
            <person name="Numata K."/>
            <person name="Arakawa K."/>
        </authorList>
    </citation>
    <scope>NUCLEOTIDE SEQUENCE [LARGE SCALE GENOMIC DNA]</scope>
</reference>
<dbReference type="InterPro" id="IPR000629">
    <property type="entry name" value="RNA-helicase_DEAD-box_CS"/>
</dbReference>
<dbReference type="OrthoDB" id="7396459at2759"/>
<dbReference type="SUPFAM" id="SSF52540">
    <property type="entry name" value="P-loop containing nucleoside triphosphate hydrolases"/>
    <property type="match status" value="1"/>
</dbReference>
<evidence type="ECO:0000313" key="6">
    <source>
        <dbReference type="EMBL" id="GBP02529.1"/>
    </source>
</evidence>
<dbReference type="GO" id="GO:0005524">
    <property type="term" value="F:ATP binding"/>
    <property type="evidence" value="ECO:0007669"/>
    <property type="project" value="UniProtKB-UniRule"/>
</dbReference>
<dbReference type="PROSITE" id="PS00039">
    <property type="entry name" value="DEAD_ATP_HELICASE"/>
    <property type="match status" value="1"/>
</dbReference>
<comment type="catalytic activity">
    <reaction evidence="4">
        <text>ATP + H2O = ADP + phosphate + H(+)</text>
        <dbReference type="Rhea" id="RHEA:13065"/>
        <dbReference type="ChEBI" id="CHEBI:15377"/>
        <dbReference type="ChEBI" id="CHEBI:15378"/>
        <dbReference type="ChEBI" id="CHEBI:30616"/>
        <dbReference type="ChEBI" id="CHEBI:43474"/>
        <dbReference type="ChEBI" id="CHEBI:456216"/>
        <dbReference type="EC" id="3.6.4.13"/>
    </reaction>
</comment>
<evidence type="ECO:0000313" key="7">
    <source>
        <dbReference type="Proteomes" id="UP000299102"/>
    </source>
</evidence>
<comment type="function">
    <text evidence="4">RNA helicase.</text>
</comment>
<evidence type="ECO:0000256" key="4">
    <source>
        <dbReference type="RuleBase" id="RU365068"/>
    </source>
</evidence>
<keyword evidence="4 6" id="KW-0347">Helicase</keyword>
<sequence length="159" mass="17704">MGFSLMTPVQTAAIPLLLARKDVSTEAVTGSGKTLAFLVPMLEMLQRRHKDSPWLPKEIGALIISPTRELAMQISQVLDKFLEHEDLSFLQQKLIVGGNNIEDDINSLIRDGPCILELLVLDEADRLLDLGFKATINNILATCRDKTLVFFGHANNRSY</sequence>
<comment type="domain">
    <text evidence="4">The Q motif is unique to and characteristic of the DEAD box family of RNA helicases and controls ATP binding and hydrolysis.</text>
</comment>
<dbReference type="Gene3D" id="3.40.50.300">
    <property type="entry name" value="P-loop containing nucleotide triphosphate hydrolases"/>
    <property type="match status" value="2"/>
</dbReference>
<comment type="similarity">
    <text evidence="4">Belongs to the DEAD box helicase family.</text>
</comment>
<evidence type="ECO:0000256" key="2">
    <source>
        <dbReference type="ARBA" id="ARBA00022801"/>
    </source>
</evidence>
<keyword evidence="2 4" id="KW-0378">Hydrolase</keyword>
<dbReference type="PROSITE" id="PS51192">
    <property type="entry name" value="HELICASE_ATP_BIND_1"/>
    <property type="match status" value="1"/>
</dbReference>
<keyword evidence="1 4" id="KW-0547">Nucleotide-binding</keyword>
<accession>A0A4C1SK64</accession>
<keyword evidence="3 4" id="KW-0067">ATP-binding</keyword>
<dbReference type="InterPro" id="IPR011545">
    <property type="entry name" value="DEAD/DEAH_box_helicase_dom"/>
</dbReference>
<dbReference type="EMBL" id="BGZK01007149">
    <property type="protein sequence ID" value="GBP02529.1"/>
    <property type="molecule type" value="Genomic_DNA"/>
</dbReference>
<protein>
    <recommendedName>
        <fullName evidence="4">ATP-dependent RNA helicase</fullName>
        <ecNumber evidence="4">3.6.4.13</ecNumber>
    </recommendedName>
</protein>
<dbReference type="STRING" id="151549.A0A4C1SK64"/>
<proteinExistence type="inferred from homology"/>
<dbReference type="SMART" id="SM00487">
    <property type="entry name" value="DEXDc"/>
    <property type="match status" value="1"/>
</dbReference>
<dbReference type="PANTHER" id="PTHR24031">
    <property type="entry name" value="RNA HELICASE"/>
    <property type="match status" value="1"/>
</dbReference>
<dbReference type="GO" id="GO:0003724">
    <property type="term" value="F:RNA helicase activity"/>
    <property type="evidence" value="ECO:0007669"/>
    <property type="project" value="UniProtKB-EC"/>
</dbReference>